<dbReference type="Pfam" id="PF23550">
    <property type="entry name" value="zf_Tbcl_Rhp7"/>
    <property type="match status" value="1"/>
</dbReference>
<evidence type="ECO:0000256" key="1">
    <source>
        <dbReference type="SAM" id="MobiDB-lite"/>
    </source>
</evidence>
<dbReference type="Proteomes" id="UP000287166">
    <property type="component" value="Unassembled WGS sequence"/>
</dbReference>
<sequence length="605" mass="66415">MSRRANQVIGPTSALTEFLRESGITATTVARRVRTRNTNQQQPAAGPSNTAQDEGGDADEGASAKENAEYDSDNLDEPNEAPAPKKRKLSKAAEAKLKAKEKAKEKAKAKAKGKKGGDDEDYEDDEDEDEDAYTALSKMWRSDLPKLPVGSFENCAKCKKQFTVTKYTMAANPPPGYLCHLCAKASGADPFKKPAAPRKRKAPAEKRNVVKFEENRIPSLAFMCIQLISEHINDVEALGDIGSINMDLIAKAISRNRSLTPQNAPLFYNIENKNLVLYDVTNLTPPAFCTMASLNPNLTNLRLDLCGRIDDSAIAAWTTSLPHLKRLELLGPFLVRVPAWQTFIKAHPALEGFLITQSPRFDLECMQALVESCPRLTELRLKEIGKMSDKFLEHIKALAGTLVSLDLSYPGTPDALSEPAVVDLLAAVGPSLTHLDLSGNIELGDALLFKGVKPHARQLTSFAFADVPELTDAGVAEFFDAWGTKTEDGTRPWLTVLDLAHNHQLAGDALKAVLNHSGATLVQMNINGWKAVSADALNAIAKHARDLRRLDVGFCREVDNWVVKELMDKCDHIEEVKVWGCQKLSEDCPRKRNVKIYGVEAHTIS</sequence>
<organism evidence="3 4">
    <name type="scientific">Sparassis crispa</name>
    <dbReference type="NCBI Taxonomy" id="139825"/>
    <lineage>
        <taxon>Eukaryota</taxon>
        <taxon>Fungi</taxon>
        <taxon>Dikarya</taxon>
        <taxon>Basidiomycota</taxon>
        <taxon>Agaricomycotina</taxon>
        <taxon>Agaricomycetes</taxon>
        <taxon>Polyporales</taxon>
        <taxon>Sparassidaceae</taxon>
        <taxon>Sparassis</taxon>
    </lineage>
</organism>
<proteinExistence type="predicted"/>
<gene>
    <name evidence="3" type="ORF">SCP_0413060</name>
</gene>
<dbReference type="Gene3D" id="3.80.10.10">
    <property type="entry name" value="Ribonuclease Inhibitor"/>
    <property type="match status" value="2"/>
</dbReference>
<feature type="compositionally biased region" description="Polar residues" evidence="1">
    <location>
        <begin position="40"/>
        <end position="52"/>
    </location>
</feature>
<dbReference type="SUPFAM" id="SSF52047">
    <property type="entry name" value="RNI-like"/>
    <property type="match status" value="1"/>
</dbReference>
<feature type="region of interest" description="Disordered" evidence="1">
    <location>
        <begin position="23"/>
        <end position="130"/>
    </location>
</feature>
<evidence type="ECO:0000313" key="4">
    <source>
        <dbReference type="Proteomes" id="UP000287166"/>
    </source>
</evidence>
<feature type="compositionally biased region" description="Acidic residues" evidence="1">
    <location>
        <begin position="69"/>
        <end position="79"/>
    </location>
</feature>
<dbReference type="InterPro" id="IPR032675">
    <property type="entry name" value="LRR_dom_sf"/>
</dbReference>
<reference evidence="3 4" key="1">
    <citation type="journal article" date="2018" name="Sci. Rep.">
        <title>Genome sequence of the cauliflower mushroom Sparassis crispa (Hanabiratake) and its association with beneficial usage.</title>
        <authorList>
            <person name="Kiyama R."/>
            <person name="Furutani Y."/>
            <person name="Kawaguchi K."/>
            <person name="Nakanishi T."/>
        </authorList>
    </citation>
    <scope>NUCLEOTIDE SEQUENCE [LARGE SCALE GENOMIC DNA]</scope>
</reference>
<accession>A0A401GLA0</accession>
<evidence type="ECO:0000259" key="2">
    <source>
        <dbReference type="Pfam" id="PF23550"/>
    </source>
</evidence>
<dbReference type="GO" id="GO:0019005">
    <property type="term" value="C:SCF ubiquitin ligase complex"/>
    <property type="evidence" value="ECO:0007669"/>
    <property type="project" value="TreeGrafter"/>
</dbReference>
<dbReference type="EMBL" id="BFAD01000004">
    <property type="protein sequence ID" value="GBE82919.1"/>
    <property type="molecule type" value="Genomic_DNA"/>
</dbReference>
<dbReference type="InParanoid" id="A0A401GLA0"/>
<dbReference type="OrthoDB" id="421226at2759"/>
<feature type="compositionally biased region" description="Acidic residues" evidence="1">
    <location>
        <begin position="118"/>
        <end position="130"/>
    </location>
</feature>
<name>A0A401GLA0_9APHY</name>
<dbReference type="PANTHER" id="PTHR13318">
    <property type="entry name" value="PARTNER OF PAIRED, ISOFORM B-RELATED"/>
    <property type="match status" value="1"/>
</dbReference>
<dbReference type="AlphaFoldDB" id="A0A401GLA0"/>
<dbReference type="STRING" id="139825.A0A401GLA0"/>
<feature type="compositionally biased region" description="Basic and acidic residues" evidence="1">
    <location>
        <begin position="91"/>
        <end position="108"/>
    </location>
</feature>
<comment type="caution">
    <text evidence="3">The sequence shown here is derived from an EMBL/GenBank/DDBJ whole genome shotgun (WGS) entry which is preliminary data.</text>
</comment>
<dbReference type="GeneID" id="38779836"/>
<dbReference type="InterPro" id="IPR056451">
    <property type="entry name" value="Znf_Tbcl_Rhp7"/>
</dbReference>
<feature type="domain" description="DNA repair protein rhp7 treble clef" evidence="2">
    <location>
        <begin position="149"/>
        <end position="187"/>
    </location>
</feature>
<protein>
    <submittedName>
        <fullName evidence="3">DNA repair protein</fullName>
    </submittedName>
</protein>
<keyword evidence="4" id="KW-1185">Reference proteome</keyword>
<evidence type="ECO:0000313" key="3">
    <source>
        <dbReference type="EMBL" id="GBE82919.1"/>
    </source>
</evidence>
<dbReference type="GO" id="GO:0031146">
    <property type="term" value="P:SCF-dependent proteasomal ubiquitin-dependent protein catabolic process"/>
    <property type="evidence" value="ECO:0007669"/>
    <property type="project" value="TreeGrafter"/>
</dbReference>
<dbReference type="RefSeq" id="XP_027613832.1">
    <property type="nucleotide sequence ID" value="XM_027758031.1"/>
</dbReference>
<dbReference type="FunCoup" id="A0A401GLA0">
    <property type="interactions" value="189"/>
</dbReference>